<feature type="transmembrane region" description="Helical" evidence="1">
    <location>
        <begin position="39"/>
        <end position="60"/>
    </location>
</feature>
<name>A0A8J5TJK6_ZIZPA</name>
<keyword evidence="3" id="KW-1185">Reference proteome</keyword>
<proteinExistence type="predicted"/>
<dbReference type="Proteomes" id="UP000729402">
    <property type="component" value="Unassembled WGS sequence"/>
</dbReference>
<dbReference type="AlphaFoldDB" id="A0A8J5TJK6"/>
<organism evidence="2 3">
    <name type="scientific">Zizania palustris</name>
    <name type="common">Northern wild rice</name>
    <dbReference type="NCBI Taxonomy" id="103762"/>
    <lineage>
        <taxon>Eukaryota</taxon>
        <taxon>Viridiplantae</taxon>
        <taxon>Streptophyta</taxon>
        <taxon>Embryophyta</taxon>
        <taxon>Tracheophyta</taxon>
        <taxon>Spermatophyta</taxon>
        <taxon>Magnoliopsida</taxon>
        <taxon>Liliopsida</taxon>
        <taxon>Poales</taxon>
        <taxon>Poaceae</taxon>
        <taxon>BOP clade</taxon>
        <taxon>Oryzoideae</taxon>
        <taxon>Oryzeae</taxon>
        <taxon>Zizaniinae</taxon>
        <taxon>Zizania</taxon>
    </lineage>
</organism>
<evidence type="ECO:0000256" key="1">
    <source>
        <dbReference type="SAM" id="Phobius"/>
    </source>
</evidence>
<gene>
    <name evidence="2" type="ORF">GUJ93_ZPchr0007g4612</name>
</gene>
<keyword evidence="1" id="KW-0812">Transmembrane</keyword>
<evidence type="ECO:0000313" key="3">
    <source>
        <dbReference type="Proteomes" id="UP000729402"/>
    </source>
</evidence>
<keyword evidence="1" id="KW-0472">Membrane</keyword>
<dbReference type="EMBL" id="JAAALK010000282">
    <property type="protein sequence ID" value="KAG8080151.1"/>
    <property type="molecule type" value="Genomic_DNA"/>
</dbReference>
<protein>
    <submittedName>
        <fullName evidence="2">Uncharacterized protein</fullName>
    </submittedName>
</protein>
<reference evidence="2" key="1">
    <citation type="journal article" date="2021" name="bioRxiv">
        <title>Whole Genome Assembly and Annotation of Northern Wild Rice, Zizania palustris L., Supports a Whole Genome Duplication in the Zizania Genus.</title>
        <authorList>
            <person name="Haas M."/>
            <person name="Kono T."/>
            <person name="Macchietto M."/>
            <person name="Millas R."/>
            <person name="McGilp L."/>
            <person name="Shao M."/>
            <person name="Duquette J."/>
            <person name="Hirsch C.N."/>
            <person name="Kimball J."/>
        </authorList>
    </citation>
    <scope>NUCLEOTIDE SEQUENCE</scope>
    <source>
        <tissue evidence="2">Fresh leaf tissue</tissue>
    </source>
</reference>
<comment type="caution">
    <text evidence="2">The sequence shown here is derived from an EMBL/GenBank/DDBJ whole genome shotgun (WGS) entry which is preliminary data.</text>
</comment>
<accession>A0A8J5TJK6</accession>
<keyword evidence="1" id="KW-1133">Transmembrane helix</keyword>
<evidence type="ECO:0000313" key="2">
    <source>
        <dbReference type="EMBL" id="KAG8080151.1"/>
    </source>
</evidence>
<sequence length="115" mass="12259">MQRPPGPLLSPDDEKLSQAKRFLLTTLMHLSDSTSAGEIMSSSMSAVFLLGSFLVLAGVLKSRRACTGQRKAEQTQILCLFLEGAANADVNAGTVTSIVPYAVQCRLVLGSDLVF</sequence>
<reference evidence="2" key="2">
    <citation type="submission" date="2021-02" db="EMBL/GenBank/DDBJ databases">
        <authorList>
            <person name="Kimball J.A."/>
            <person name="Haas M.W."/>
            <person name="Macchietto M."/>
            <person name="Kono T."/>
            <person name="Duquette J."/>
            <person name="Shao M."/>
        </authorList>
    </citation>
    <scope>NUCLEOTIDE SEQUENCE</scope>
    <source>
        <tissue evidence="2">Fresh leaf tissue</tissue>
    </source>
</reference>